<feature type="non-terminal residue" evidence="1">
    <location>
        <position position="1"/>
    </location>
</feature>
<name>A0AAD2HGZ9_9AGAR</name>
<evidence type="ECO:0000313" key="1">
    <source>
        <dbReference type="EMBL" id="CAK5275040.1"/>
    </source>
</evidence>
<proteinExistence type="predicted"/>
<protein>
    <submittedName>
        <fullName evidence="1">Uncharacterized protein</fullName>
    </submittedName>
</protein>
<evidence type="ECO:0000313" key="2">
    <source>
        <dbReference type="Proteomes" id="UP001295794"/>
    </source>
</evidence>
<keyword evidence="2" id="KW-1185">Reference proteome</keyword>
<dbReference type="Proteomes" id="UP001295794">
    <property type="component" value="Unassembled WGS sequence"/>
</dbReference>
<dbReference type="AlphaFoldDB" id="A0AAD2HGZ9"/>
<comment type="caution">
    <text evidence="1">The sequence shown here is derived from an EMBL/GenBank/DDBJ whole genome shotgun (WGS) entry which is preliminary data.</text>
</comment>
<reference evidence="1" key="1">
    <citation type="submission" date="2023-11" db="EMBL/GenBank/DDBJ databases">
        <authorList>
            <person name="De Vega J J."/>
            <person name="De Vega J J."/>
        </authorList>
    </citation>
    <scope>NUCLEOTIDE SEQUENCE</scope>
</reference>
<dbReference type="EMBL" id="CAVNYO010000403">
    <property type="protein sequence ID" value="CAK5275040.1"/>
    <property type="molecule type" value="Genomic_DNA"/>
</dbReference>
<accession>A0AAD2HGZ9</accession>
<sequence>PRGNVRSLRPPLDDVPCLWKYVDRTTINVVDGVSTKELGISRRSTAGYSILPLKPGEPRHFRGAGKVLLDRDPLLHFPLELYLAFTAQPHRMG</sequence>
<gene>
    <name evidence="1" type="ORF">MYCIT1_LOCUS22546</name>
</gene>
<organism evidence="1 2">
    <name type="scientific">Mycena citricolor</name>
    <dbReference type="NCBI Taxonomy" id="2018698"/>
    <lineage>
        <taxon>Eukaryota</taxon>
        <taxon>Fungi</taxon>
        <taxon>Dikarya</taxon>
        <taxon>Basidiomycota</taxon>
        <taxon>Agaricomycotina</taxon>
        <taxon>Agaricomycetes</taxon>
        <taxon>Agaricomycetidae</taxon>
        <taxon>Agaricales</taxon>
        <taxon>Marasmiineae</taxon>
        <taxon>Mycenaceae</taxon>
        <taxon>Mycena</taxon>
    </lineage>
</organism>